<feature type="region of interest" description="Disordered" evidence="1">
    <location>
        <begin position="231"/>
        <end position="252"/>
    </location>
</feature>
<evidence type="ECO:0000256" key="1">
    <source>
        <dbReference type="SAM" id="MobiDB-lite"/>
    </source>
</evidence>
<dbReference type="RefSeq" id="WP_066393197.1">
    <property type="nucleotide sequence ID" value="NZ_CP015378.1"/>
</dbReference>
<feature type="region of interest" description="Disordered" evidence="1">
    <location>
        <begin position="274"/>
        <end position="324"/>
    </location>
</feature>
<gene>
    <name evidence="2" type="ORF">ABE65_007670</name>
</gene>
<protein>
    <submittedName>
        <fullName evidence="2">Uncharacterized protein</fullName>
    </submittedName>
</protein>
<feature type="compositionally biased region" description="Polar residues" evidence="1">
    <location>
        <begin position="274"/>
        <end position="302"/>
    </location>
</feature>
<dbReference type="AlphaFoldDB" id="A0A160IKX8"/>
<dbReference type="EMBL" id="CP015378">
    <property type="protein sequence ID" value="ANC76684.1"/>
    <property type="molecule type" value="Genomic_DNA"/>
</dbReference>
<evidence type="ECO:0000313" key="3">
    <source>
        <dbReference type="Proteomes" id="UP000076623"/>
    </source>
</evidence>
<evidence type="ECO:0000313" key="2">
    <source>
        <dbReference type="EMBL" id="ANC76684.1"/>
    </source>
</evidence>
<organism evidence="2 3">
    <name type="scientific">Fictibacillus phosphorivorans</name>
    <dbReference type="NCBI Taxonomy" id="1221500"/>
    <lineage>
        <taxon>Bacteria</taxon>
        <taxon>Bacillati</taxon>
        <taxon>Bacillota</taxon>
        <taxon>Bacilli</taxon>
        <taxon>Bacillales</taxon>
        <taxon>Fictibacillaceae</taxon>
        <taxon>Fictibacillus</taxon>
    </lineage>
</organism>
<dbReference type="Proteomes" id="UP000076623">
    <property type="component" value="Chromosome"/>
</dbReference>
<sequence>MRPIWYQDQKVCELSSIEYEALSLLLPYWGLQISDDGETISGALSTFMFGIQGLSQKKVRELHQHLSHTGIRMTTDDHVKCDHRFYVDFHSGHPMPLALNTPEKQLYYLNPSPTFRLPVQAGIHKGITLKRKDGPLFLAVQPSYEEKVVEWISYLVIQTFLRVSFESLSSVSESTFFSCANKVLKPINSYFAAAQIPIVDEMDESPIVEVNQKSSPSSPVQNKREDLFYEATEQKPVNRRLDTPKATVPQIRPFSSAGSLITNQIPKPYEQVKSLSRNASPISPFKSNSATEKTIQPFNRNTAESKKTSVIRPFQPNKNTPSSD</sequence>
<reference evidence="2 3" key="1">
    <citation type="submission" date="2016-04" db="EMBL/GenBank/DDBJ databases">
        <title>Complete genome sequence of Fictibacillus phosphorivorans G25-29, a strain toxic to nematodes.</title>
        <authorList>
            <person name="Zheng Z."/>
        </authorList>
    </citation>
    <scope>NUCLEOTIDE SEQUENCE [LARGE SCALE GENOMIC DNA]</scope>
    <source>
        <strain evidence="2 3">G25-29</strain>
    </source>
</reference>
<name>A0A160IKX8_9BACL</name>
<keyword evidence="3" id="KW-1185">Reference proteome</keyword>
<accession>A0A160IKX8</accession>
<proteinExistence type="predicted"/>
<dbReference type="KEGG" id="fpn:ABE65_007670"/>